<dbReference type="GO" id="GO:0009277">
    <property type="term" value="C:fungal-type cell wall"/>
    <property type="evidence" value="ECO:0007669"/>
    <property type="project" value="TreeGrafter"/>
</dbReference>
<reference evidence="4" key="1">
    <citation type="submission" date="2016-02" db="EMBL/GenBank/DDBJ databases">
        <title>Draft genome sequence of Microdochium bolleyi, a fungal endophyte of beachgrass.</title>
        <authorList>
            <consortium name="DOE Joint Genome Institute"/>
            <person name="David A.S."/>
            <person name="May G."/>
            <person name="Haridas S."/>
            <person name="Lim J."/>
            <person name="Wang M."/>
            <person name="Labutti K."/>
            <person name="Lipzen A."/>
            <person name="Barry K."/>
            <person name="Grigoriev I.V."/>
        </authorList>
    </citation>
    <scope>NUCLEOTIDE SEQUENCE [LARGE SCALE GENOMIC DNA]</scope>
    <source>
        <strain evidence="4">J235TASD1</strain>
    </source>
</reference>
<gene>
    <name evidence="3" type="ORF">Micbo1qcDRAFT_122634</name>
</gene>
<feature type="chain" id="PRO_5007293207" evidence="1">
    <location>
        <begin position="24"/>
        <end position="342"/>
    </location>
</feature>
<dbReference type="GO" id="GO:0071966">
    <property type="term" value="P:fungal-type cell wall polysaccharide metabolic process"/>
    <property type="evidence" value="ECO:0007669"/>
    <property type="project" value="TreeGrafter"/>
</dbReference>
<feature type="domain" description="Asl1-like glycosyl hydrolase catalytic" evidence="2">
    <location>
        <begin position="31"/>
        <end position="283"/>
    </location>
</feature>
<accession>A0A136IW14</accession>
<dbReference type="InterPro" id="IPR053183">
    <property type="entry name" value="ASL1"/>
</dbReference>
<keyword evidence="1" id="KW-0732">Signal</keyword>
<protein>
    <submittedName>
        <fullName evidence="3">Glycosyl hydrolase catalytic core-domain-containing protein</fullName>
    </submittedName>
</protein>
<dbReference type="PANTHER" id="PTHR34154:SF3">
    <property type="entry name" value="ALKALI-SENSITIVE LINKAGE PROTEIN 1"/>
    <property type="match status" value="1"/>
</dbReference>
<feature type="signal peptide" evidence="1">
    <location>
        <begin position="1"/>
        <end position="23"/>
    </location>
</feature>
<dbReference type="Pfam" id="PF11790">
    <property type="entry name" value="Glyco_hydro_cc"/>
    <property type="match status" value="1"/>
</dbReference>
<dbReference type="Gene3D" id="3.20.20.80">
    <property type="entry name" value="Glycosidases"/>
    <property type="match status" value="1"/>
</dbReference>
<keyword evidence="3" id="KW-0378">Hydrolase</keyword>
<dbReference type="AlphaFoldDB" id="A0A136IW14"/>
<keyword evidence="4" id="KW-1185">Reference proteome</keyword>
<dbReference type="OrthoDB" id="43654at2759"/>
<evidence type="ECO:0000259" key="2">
    <source>
        <dbReference type="Pfam" id="PF11790"/>
    </source>
</evidence>
<sequence length="342" mass="37082">MFSSSISAALLLATALNTHGTAAQTSSPKRGLVYVPVGPAHDDDNWDRAGSPLTWYYNYKYEPSSVYADKTQEQFEFVPMLWGPTAGTEFYDSVTAQIKAGRNITRVLGFNEPDGPTQYGGSNMLPSLAAQVWVKNIEPLGKLGIKLGLPGTTGGWGGVPWLNQFLGNCSEILSKDSSTKKNCTYDFVNIHWYGNFEGLASHLGTYAAAFPNVTQWVTEYALDHSDLRSTQQFFNMSMEYFDRLDSVARYSYFGSFRSQYSNVGPNVAMLNNDGNLTDIGSWYLGGRATGIDPQSGTKVNFASRPVGSSLLAAIAAGFSFWVSSGCCGSVGGNIAGRRASRV</sequence>
<name>A0A136IW14_9PEZI</name>
<dbReference type="InParanoid" id="A0A136IW14"/>
<evidence type="ECO:0000313" key="4">
    <source>
        <dbReference type="Proteomes" id="UP000070501"/>
    </source>
</evidence>
<dbReference type="InterPro" id="IPR017853">
    <property type="entry name" value="GH"/>
</dbReference>
<dbReference type="Proteomes" id="UP000070501">
    <property type="component" value="Unassembled WGS sequence"/>
</dbReference>
<dbReference type="SUPFAM" id="SSF51445">
    <property type="entry name" value="(Trans)glycosidases"/>
    <property type="match status" value="1"/>
</dbReference>
<proteinExistence type="predicted"/>
<dbReference type="InterPro" id="IPR024655">
    <property type="entry name" value="Asl1_glyco_hydro_catalytic"/>
</dbReference>
<evidence type="ECO:0000313" key="3">
    <source>
        <dbReference type="EMBL" id="KXJ89075.1"/>
    </source>
</evidence>
<dbReference type="EMBL" id="KQ964256">
    <property type="protein sequence ID" value="KXJ89075.1"/>
    <property type="molecule type" value="Genomic_DNA"/>
</dbReference>
<dbReference type="GO" id="GO:0016787">
    <property type="term" value="F:hydrolase activity"/>
    <property type="evidence" value="ECO:0007669"/>
    <property type="project" value="UniProtKB-KW"/>
</dbReference>
<dbReference type="STRING" id="196109.A0A136IW14"/>
<evidence type="ECO:0000256" key="1">
    <source>
        <dbReference type="SAM" id="SignalP"/>
    </source>
</evidence>
<dbReference type="PANTHER" id="PTHR34154">
    <property type="entry name" value="ALKALI-SENSITIVE LINKAGE PROTEIN 1"/>
    <property type="match status" value="1"/>
</dbReference>
<organism evidence="3 4">
    <name type="scientific">Microdochium bolleyi</name>
    <dbReference type="NCBI Taxonomy" id="196109"/>
    <lineage>
        <taxon>Eukaryota</taxon>
        <taxon>Fungi</taxon>
        <taxon>Dikarya</taxon>
        <taxon>Ascomycota</taxon>
        <taxon>Pezizomycotina</taxon>
        <taxon>Sordariomycetes</taxon>
        <taxon>Xylariomycetidae</taxon>
        <taxon>Xylariales</taxon>
        <taxon>Microdochiaceae</taxon>
        <taxon>Microdochium</taxon>
    </lineage>
</organism>
<dbReference type="FunFam" id="3.20.20.80:FF:000207">
    <property type="entry name" value="Glycoside hydrolase family 128 protein"/>
    <property type="match status" value="1"/>
</dbReference>